<dbReference type="SUPFAM" id="SSF52821">
    <property type="entry name" value="Rhodanese/Cell cycle control phosphatase"/>
    <property type="match status" value="1"/>
</dbReference>
<dbReference type="OrthoDB" id="9800872at2"/>
<evidence type="ECO:0000259" key="1">
    <source>
        <dbReference type="PROSITE" id="PS50206"/>
    </source>
</evidence>
<name>A0A1Y4T1S4_9FIRM</name>
<evidence type="ECO:0000313" key="3">
    <source>
        <dbReference type="Proteomes" id="UP000195305"/>
    </source>
</evidence>
<reference evidence="2 3" key="1">
    <citation type="journal article" date="2018" name="BMC Genomics">
        <title>Whole genome sequencing and function prediction of 133 gut anaerobes isolated from chicken caecum in pure cultures.</title>
        <authorList>
            <person name="Medvecky M."/>
            <person name="Cejkova D."/>
            <person name="Polansky O."/>
            <person name="Karasova D."/>
            <person name="Kubasova T."/>
            <person name="Cizek A."/>
            <person name="Rychlik I."/>
        </authorList>
    </citation>
    <scope>NUCLEOTIDE SEQUENCE [LARGE SCALE GENOMIC DNA]</scope>
    <source>
        <strain evidence="2 3">An13</strain>
    </source>
</reference>
<organism evidence="2 3">
    <name type="scientific">Massilimicrobiota timonensis</name>
    <dbReference type="NCBI Taxonomy" id="1776392"/>
    <lineage>
        <taxon>Bacteria</taxon>
        <taxon>Bacillati</taxon>
        <taxon>Bacillota</taxon>
        <taxon>Erysipelotrichia</taxon>
        <taxon>Erysipelotrichales</taxon>
        <taxon>Erysipelotrichaceae</taxon>
        <taxon>Massilimicrobiota</taxon>
    </lineage>
</organism>
<feature type="domain" description="Rhodanese" evidence="1">
    <location>
        <begin position="10"/>
        <end position="97"/>
    </location>
</feature>
<dbReference type="Proteomes" id="UP000195305">
    <property type="component" value="Unassembled WGS sequence"/>
</dbReference>
<accession>A0A1Y4T1S4</accession>
<dbReference type="AlphaFoldDB" id="A0A1Y4T1S4"/>
<dbReference type="Pfam" id="PF00581">
    <property type="entry name" value="Rhodanese"/>
    <property type="match status" value="1"/>
</dbReference>
<sequence length="100" mass="11663">MYVSIEQLIQDPQNIVIDLREHELFQQQHFNETINIPLSIFNSQISFLPFDKSIYLICETGKNAKKLSKKLQNEGYQCFAIPYGFTLLKEYAKSSSQNIE</sequence>
<dbReference type="RefSeq" id="WP_087357642.1">
    <property type="nucleotide sequence ID" value="NZ_JACJKO010000030.1"/>
</dbReference>
<proteinExistence type="predicted"/>
<dbReference type="CDD" id="cd00158">
    <property type="entry name" value="RHOD"/>
    <property type="match status" value="1"/>
</dbReference>
<dbReference type="EMBL" id="NFLJ01000010">
    <property type="protein sequence ID" value="OUQ35142.1"/>
    <property type="molecule type" value="Genomic_DNA"/>
</dbReference>
<dbReference type="PANTHER" id="PTHR43031">
    <property type="entry name" value="FAD-DEPENDENT OXIDOREDUCTASE"/>
    <property type="match status" value="1"/>
</dbReference>
<comment type="caution">
    <text evidence="2">The sequence shown here is derived from an EMBL/GenBank/DDBJ whole genome shotgun (WGS) entry which is preliminary data.</text>
</comment>
<dbReference type="InterPro" id="IPR001763">
    <property type="entry name" value="Rhodanese-like_dom"/>
</dbReference>
<keyword evidence="3" id="KW-1185">Reference proteome</keyword>
<evidence type="ECO:0000313" key="2">
    <source>
        <dbReference type="EMBL" id="OUQ35142.1"/>
    </source>
</evidence>
<dbReference type="PANTHER" id="PTHR43031:SF7">
    <property type="entry name" value="NITRIC OXIDE REDUCTASE FLRD-NAD(+) REDUCTASE"/>
    <property type="match status" value="1"/>
</dbReference>
<dbReference type="InterPro" id="IPR036873">
    <property type="entry name" value="Rhodanese-like_dom_sf"/>
</dbReference>
<gene>
    <name evidence="2" type="ORF">B5E75_04750</name>
</gene>
<protein>
    <recommendedName>
        <fullName evidence="1">Rhodanese domain-containing protein</fullName>
    </recommendedName>
</protein>
<dbReference type="InterPro" id="IPR050229">
    <property type="entry name" value="GlpE_sulfurtransferase"/>
</dbReference>
<dbReference type="Gene3D" id="3.40.250.10">
    <property type="entry name" value="Rhodanese-like domain"/>
    <property type="match status" value="1"/>
</dbReference>
<dbReference type="PROSITE" id="PS50206">
    <property type="entry name" value="RHODANESE_3"/>
    <property type="match status" value="1"/>
</dbReference>